<gene>
    <name evidence="4" type="ORF">Tco_1053499</name>
</gene>
<dbReference type="InterPro" id="IPR001878">
    <property type="entry name" value="Znf_CCHC"/>
</dbReference>
<accession>A0ABQ5GU32</accession>
<sequence>MQLVGMWKWKTHFPWHETLSWEVVLSYRKTTRILESHTVMAYTSLHFRVEHSSSLDLTSHLNKDFLHFHFDYFRIFLDDHFVNFEVPDKFIRRNFRKLFHKGNRFGRGNRFGNGGNRFGKGRGNSFGNKGGESLKPKGACYNCGIEGQFASECRKPKENKAFMGGAWSDSEDGDEQPNDATCLMAIDS</sequence>
<evidence type="ECO:0000256" key="1">
    <source>
        <dbReference type="PROSITE-ProRule" id="PRU00047"/>
    </source>
</evidence>
<organism evidence="4 5">
    <name type="scientific">Tanacetum coccineum</name>
    <dbReference type="NCBI Taxonomy" id="301880"/>
    <lineage>
        <taxon>Eukaryota</taxon>
        <taxon>Viridiplantae</taxon>
        <taxon>Streptophyta</taxon>
        <taxon>Embryophyta</taxon>
        <taxon>Tracheophyta</taxon>
        <taxon>Spermatophyta</taxon>
        <taxon>Magnoliopsida</taxon>
        <taxon>eudicotyledons</taxon>
        <taxon>Gunneridae</taxon>
        <taxon>Pentapetalae</taxon>
        <taxon>asterids</taxon>
        <taxon>campanulids</taxon>
        <taxon>Asterales</taxon>
        <taxon>Asteraceae</taxon>
        <taxon>Asteroideae</taxon>
        <taxon>Anthemideae</taxon>
        <taxon>Anthemidinae</taxon>
        <taxon>Tanacetum</taxon>
    </lineage>
</organism>
<proteinExistence type="predicted"/>
<evidence type="ECO:0000259" key="3">
    <source>
        <dbReference type="PROSITE" id="PS50158"/>
    </source>
</evidence>
<name>A0ABQ5GU32_9ASTR</name>
<evidence type="ECO:0000313" key="4">
    <source>
        <dbReference type="EMBL" id="GJT79157.1"/>
    </source>
</evidence>
<feature type="region of interest" description="Disordered" evidence="2">
    <location>
        <begin position="111"/>
        <end position="130"/>
    </location>
</feature>
<reference evidence="4" key="1">
    <citation type="journal article" date="2022" name="Int. J. Mol. Sci.">
        <title>Draft Genome of Tanacetum Coccineum: Genomic Comparison of Closely Related Tanacetum-Family Plants.</title>
        <authorList>
            <person name="Yamashiro T."/>
            <person name="Shiraishi A."/>
            <person name="Nakayama K."/>
            <person name="Satake H."/>
        </authorList>
    </citation>
    <scope>NUCLEOTIDE SEQUENCE</scope>
</reference>
<dbReference type="Proteomes" id="UP001151760">
    <property type="component" value="Unassembled WGS sequence"/>
</dbReference>
<evidence type="ECO:0000256" key="2">
    <source>
        <dbReference type="SAM" id="MobiDB-lite"/>
    </source>
</evidence>
<dbReference type="InterPro" id="IPR036875">
    <property type="entry name" value="Znf_CCHC_sf"/>
</dbReference>
<dbReference type="SUPFAM" id="SSF57756">
    <property type="entry name" value="Retrovirus zinc finger-like domains"/>
    <property type="match status" value="1"/>
</dbReference>
<reference evidence="4" key="2">
    <citation type="submission" date="2022-01" db="EMBL/GenBank/DDBJ databases">
        <authorList>
            <person name="Yamashiro T."/>
            <person name="Shiraishi A."/>
            <person name="Satake H."/>
            <person name="Nakayama K."/>
        </authorList>
    </citation>
    <scope>NUCLEOTIDE SEQUENCE</scope>
</reference>
<keyword evidence="1" id="KW-0479">Metal-binding</keyword>
<keyword evidence="1" id="KW-0863">Zinc-finger</keyword>
<dbReference type="PROSITE" id="PS50158">
    <property type="entry name" value="ZF_CCHC"/>
    <property type="match status" value="1"/>
</dbReference>
<protein>
    <submittedName>
        <fullName evidence="4">Retrovirus-related pol polyprotein from transposon TNT 1-94</fullName>
    </submittedName>
</protein>
<feature type="domain" description="CCHC-type" evidence="3">
    <location>
        <begin position="140"/>
        <end position="155"/>
    </location>
</feature>
<dbReference type="EMBL" id="BQNB010018873">
    <property type="protein sequence ID" value="GJT79157.1"/>
    <property type="molecule type" value="Genomic_DNA"/>
</dbReference>
<evidence type="ECO:0000313" key="5">
    <source>
        <dbReference type="Proteomes" id="UP001151760"/>
    </source>
</evidence>
<comment type="caution">
    <text evidence="4">The sequence shown here is derived from an EMBL/GenBank/DDBJ whole genome shotgun (WGS) entry which is preliminary data.</text>
</comment>
<keyword evidence="1" id="KW-0862">Zinc</keyword>
<keyword evidence="5" id="KW-1185">Reference proteome</keyword>